<sequence>MRYLPLKSLLLCTVLTSTASAAATLHESHRGDGPGTHNYSRGGQEVRVPVSELIQLQDMVRHMLAASPASPTIPLDERRVAALPATTVRVDEGERAVVALESRMDSINLHNKDITFSNASDFLGEIQRFVETYQVASRTDSFVVDLSANSIDGGFLERLLVVLEPVKDRVSELRLHQNGLYLRSIEQLAPLLMLESFKYLTVYANFIGTKRLLAFGEGVYDEDADDGYDAVYLTQDDLLKLPMDQRRTCLQKMIWIPKAYFKPDGDPTNVPTVEGLIRSDEILRIHRTYYGLPVRD</sequence>
<proteinExistence type="predicted"/>
<gene>
    <name evidence="2" type="ORF">CPBP_00361</name>
</gene>
<dbReference type="AlphaFoldDB" id="A0A7L9RSL0"/>
<keyword evidence="3" id="KW-1185">Reference proteome</keyword>
<feature type="chain" id="PRO_5032669264" evidence="1">
    <location>
        <begin position="22"/>
        <end position="296"/>
    </location>
</feature>
<evidence type="ECO:0000256" key="1">
    <source>
        <dbReference type="SAM" id="SignalP"/>
    </source>
</evidence>
<dbReference type="RefSeq" id="WP_350332347.1">
    <property type="nucleotide sequence ID" value="NZ_CP054719.1"/>
</dbReference>
<organism evidence="2 3">
    <name type="scientific">Candidatus Bodocaedibacter vickermanii</name>
    <dbReference type="NCBI Taxonomy" id="2741701"/>
    <lineage>
        <taxon>Bacteria</taxon>
        <taxon>Pseudomonadati</taxon>
        <taxon>Pseudomonadota</taxon>
        <taxon>Alphaproteobacteria</taxon>
        <taxon>Holosporales</taxon>
        <taxon>Candidatus Paracaedibacteraceae</taxon>
        <taxon>Candidatus Bodocaedibacter</taxon>
    </lineage>
</organism>
<dbReference type="KEGG" id="pbal:CPBP_00361"/>
<dbReference type="Proteomes" id="UP000594001">
    <property type="component" value="Chromosome"/>
</dbReference>
<dbReference type="EMBL" id="CP054719">
    <property type="protein sequence ID" value="QOL19597.1"/>
    <property type="molecule type" value="Genomic_DNA"/>
</dbReference>
<protein>
    <submittedName>
        <fullName evidence="2">Uncharacterized protein</fullName>
    </submittedName>
</protein>
<name>A0A7L9RSL0_9PROT</name>
<evidence type="ECO:0000313" key="2">
    <source>
        <dbReference type="EMBL" id="QOL19597.1"/>
    </source>
</evidence>
<keyword evidence="1" id="KW-0732">Signal</keyword>
<feature type="signal peptide" evidence="1">
    <location>
        <begin position="1"/>
        <end position="21"/>
    </location>
</feature>
<reference evidence="2 3" key="1">
    <citation type="submission" date="2020-06" db="EMBL/GenBank/DDBJ databases">
        <title>The endosymbiont of the kinetoplastid Bodo saltans is a Paracaedibacter-like alpha-proteobacterium possessing a putative toxin-antitoxin system.</title>
        <authorList>
            <person name="Midha S."/>
            <person name="Rigden D.J."/>
            <person name="Siozios S."/>
            <person name="Hurst G.D.D."/>
            <person name="Jackson A.P."/>
        </authorList>
    </citation>
    <scope>NUCLEOTIDE SEQUENCE [LARGE SCALE GENOMIC DNA]</scope>
    <source>
        <strain evidence="2">Lake Konstanz</strain>
    </source>
</reference>
<evidence type="ECO:0000313" key="3">
    <source>
        <dbReference type="Proteomes" id="UP000594001"/>
    </source>
</evidence>
<accession>A0A7L9RSL0</accession>